<feature type="compositionally biased region" description="Polar residues" evidence="6">
    <location>
        <begin position="91"/>
        <end position="106"/>
    </location>
</feature>
<accession>A0A317XPW4</accession>
<evidence type="ECO:0000256" key="6">
    <source>
        <dbReference type="SAM" id="MobiDB-lite"/>
    </source>
</evidence>
<reference evidence="8 9" key="1">
    <citation type="journal article" date="2018" name="Mol. Biol. Evol.">
        <title>Broad Genomic Sampling Reveals a Smut Pathogenic Ancestry of the Fungal Clade Ustilaginomycotina.</title>
        <authorList>
            <person name="Kijpornyongpan T."/>
            <person name="Mondo S.J."/>
            <person name="Barry K."/>
            <person name="Sandor L."/>
            <person name="Lee J."/>
            <person name="Lipzen A."/>
            <person name="Pangilinan J."/>
            <person name="LaButti K."/>
            <person name="Hainaut M."/>
            <person name="Henrissat B."/>
            <person name="Grigoriev I.V."/>
            <person name="Spatafora J.W."/>
            <person name="Aime M.C."/>
        </authorList>
    </citation>
    <scope>NUCLEOTIDE SEQUENCE [LARGE SCALE GENOMIC DNA]</scope>
    <source>
        <strain evidence="8 9">MCA 3645</strain>
    </source>
</reference>
<dbReference type="InParanoid" id="A0A317XPW4"/>
<dbReference type="OrthoDB" id="30881at2759"/>
<dbReference type="STRING" id="1882483.A0A317XPW4"/>
<sequence length="319" mass="32632">MTAASTDTSRLYPLPLALATYLGWSGYRKGSLSRTGALTASAVGYATMANPFPGYGVLLITFYLAGSRATKYKSAIKASLETHASSREQSKASNSLSSRARDTSSGNRSATQVLCNSLISALAALAYRVSNANNALADPLSSRAGSAGISNRFLTLIVLGHFAACLGDTLSSELGILSQSAPRLVTQPWRVVPKGTNGGVSAWGTLVAGIGGAGIGAILCASLSFFSRPLQAPVTTTLVALGTAAGLMGSLIDSVLGAVLQQTLYDPNTGKVLVGSTAPGSAAKWTKITGYNVLDNNAVNFVASSATAFLTAWVGSRLL</sequence>
<comment type="similarity">
    <text evidence="2">Belongs to the TMEM19 family.</text>
</comment>
<evidence type="ECO:0000256" key="7">
    <source>
        <dbReference type="SAM" id="Phobius"/>
    </source>
</evidence>
<name>A0A317XPW4_9BASI</name>
<keyword evidence="5 7" id="KW-0472">Membrane</keyword>
<gene>
    <name evidence="8" type="ORF">BCV70DRAFT_102663</name>
</gene>
<evidence type="ECO:0000256" key="2">
    <source>
        <dbReference type="ARBA" id="ARBA00009012"/>
    </source>
</evidence>
<proteinExistence type="inferred from homology"/>
<keyword evidence="4 7" id="KW-1133">Transmembrane helix</keyword>
<dbReference type="InterPro" id="IPR002794">
    <property type="entry name" value="DUF92_TMEM19"/>
</dbReference>
<dbReference type="Pfam" id="PF01940">
    <property type="entry name" value="DUF92"/>
    <property type="match status" value="1"/>
</dbReference>
<evidence type="ECO:0008006" key="10">
    <source>
        <dbReference type="Google" id="ProtNLM"/>
    </source>
</evidence>
<feature type="region of interest" description="Disordered" evidence="6">
    <location>
        <begin position="87"/>
        <end position="106"/>
    </location>
</feature>
<feature type="transmembrane region" description="Helical" evidence="7">
    <location>
        <begin position="238"/>
        <end position="260"/>
    </location>
</feature>
<evidence type="ECO:0000256" key="3">
    <source>
        <dbReference type="ARBA" id="ARBA00022692"/>
    </source>
</evidence>
<evidence type="ECO:0000256" key="1">
    <source>
        <dbReference type="ARBA" id="ARBA00004141"/>
    </source>
</evidence>
<evidence type="ECO:0000313" key="9">
    <source>
        <dbReference type="Proteomes" id="UP000246740"/>
    </source>
</evidence>
<evidence type="ECO:0000256" key="5">
    <source>
        <dbReference type="ARBA" id="ARBA00023136"/>
    </source>
</evidence>
<evidence type="ECO:0000313" key="8">
    <source>
        <dbReference type="EMBL" id="PWY99919.1"/>
    </source>
</evidence>
<organism evidence="8 9">
    <name type="scientific">Testicularia cyperi</name>
    <dbReference type="NCBI Taxonomy" id="1882483"/>
    <lineage>
        <taxon>Eukaryota</taxon>
        <taxon>Fungi</taxon>
        <taxon>Dikarya</taxon>
        <taxon>Basidiomycota</taxon>
        <taxon>Ustilaginomycotina</taxon>
        <taxon>Ustilaginomycetes</taxon>
        <taxon>Ustilaginales</taxon>
        <taxon>Anthracoideaceae</taxon>
        <taxon>Testicularia</taxon>
    </lineage>
</organism>
<feature type="transmembrane region" description="Helical" evidence="7">
    <location>
        <begin position="202"/>
        <end position="226"/>
    </location>
</feature>
<dbReference type="PANTHER" id="PTHR13353">
    <property type="entry name" value="TRANSMEMBRANE PROTEIN 19"/>
    <property type="match status" value="1"/>
</dbReference>
<keyword evidence="3 7" id="KW-0812">Transmembrane</keyword>
<dbReference type="AlphaFoldDB" id="A0A317XPW4"/>
<protein>
    <recommendedName>
        <fullName evidence="10">DUF92-domain-containing protein</fullName>
    </recommendedName>
</protein>
<dbReference type="Proteomes" id="UP000246740">
    <property type="component" value="Unassembled WGS sequence"/>
</dbReference>
<evidence type="ECO:0000256" key="4">
    <source>
        <dbReference type="ARBA" id="ARBA00022989"/>
    </source>
</evidence>
<dbReference type="PANTHER" id="PTHR13353:SF5">
    <property type="entry name" value="TRANSMEMBRANE PROTEIN 19"/>
    <property type="match status" value="1"/>
</dbReference>
<dbReference type="GO" id="GO:0016020">
    <property type="term" value="C:membrane"/>
    <property type="evidence" value="ECO:0007669"/>
    <property type="project" value="UniProtKB-SubCell"/>
</dbReference>
<dbReference type="EMBL" id="KZ819193">
    <property type="protein sequence ID" value="PWY99919.1"/>
    <property type="molecule type" value="Genomic_DNA"/>
</dbReference>
<comment type="subcellular location">
    <subcellularLocation>
        <location evidence="1">Membrane</location>
        <topology evidence="1">Multi-pass membrane protein</topology>
    </subcellularLocation>
</comment>
<keyword evidence="9" id="KW-1185">Reference proteome</keyword>